<protein>
    <submittedName>
        <fullName evidence="7">PAP1-domain-containing protein</fullName>
    </submittedName>
</protein>
<dbReference type="SMART" id="SM00338">
    <property type="entry name" value="BRLZ"/>
    <property type="match status" value="1"/>
</dbReference>
<gene>
    <name evidence="7" type="ORF">DM02DRAFT_430047</name>
</gene>
<dbReference type="InterPro" id="IPR013910">
    <property type="entry name" value="TF_PAP1"/>
</dbReference>
<feature type="region of interest" description="Disordered" evidence="5">
    <location>
        <begin position="116"/>
        <end position="194"/>
    </location>
</feature>
<comment type="subcellular location">
    <subcellularLocation>
        <location evidence="2">Cytoplasm</location>
    </subcellularLocation>
    <subcellularLocation>
        <location evidence="1">Nucleus</location>
    </subcellularLocation>
</comment>
<evidence type="ECO:0000256" key="1">
    <source>
        <dbReference type="ARBA" id="ARBA00004123"/>
    </source>
</evidence>
<sequence>MAGASTTTDFQNNGAAFYLDPNQQDLLLAALASNNQNPADMLAGLDASTRTAANRQGAQSFNSYPLDSLDPSAFFASPQQDINATFNNNSNAVEESPFVDYLDGENFDFDNADDADLMIGALPGDSPVQGEETAEKRKSPDDDAEDPDGGGKRREGEDKQAKKPGRKPLTSEPTTKRKAQNRAAQRAFRERKEKHLKDLETKVAELEKASDATNHENGLLRAQVQRLQVELREYRKRLSLNSAGAGAAAGRSSSLMGGFSSLLTNNATNSSNFQFEFPRFGGLPGSHILDNGPLSKKTTATSSTTTPSSTSATQTRQNSTGRSLSPKSVVNGGSSAGTSPASGVNPQRTGSTNSFYNFNNTSTTTDASPGQNRVFHFNSNSSTHSVDSPASASSNSAGPSSSCDTSPEPSHASPKNPDTITDGYVCHGNSEGEITFCEKLNMACGNPRNPIPRAMSVTKSDANTTPAGTVPTPATTDFSNLNSFDFFANQNGGQFDPTLFGEYRESQAAIVGDGDFTNGFFNDAFPMPDFGSPFHFGDTPAVQKTNPLEEIERLQEGEDEVVPGEDVSQMLNCHKIWDKLANRTDFKDGTIDIDNLCSELRSKARCSESGVVVDHKDVEAALQRLPKEQPKA</sequence>
<feature type="compositionally biased region" description="Low complexity" evidence="5">
    <location>
        <begin position="332"/>
        <end position="365"/>
    </location>
</feature>
<dbReference type="CDD" id="cd14688">
    <property type="entry name" value="bZIP_YAP"/>
    <property type="match status" value="1"/>
</dbReference>
<dbReference type="PROSITE" id="PS50217">
    <property type="entry name" value="BZIP"/>
    <property type="match status" value="1"/>
</dbReference>
<dbReference type="PANTHER" id="PTHR40621">
    <property type="entry name" value="TRANSCRIPTION FACTOR KAPC-RELATED"/>
    <property type="match status" value="1"/>
</dbReference>
<keyword evidence="3" id="KW-0539">Nucleus</keyword>
<dbReference type="Proteomes" id="UP000244855">
    <property type="component" value="Unassembled WGS sequence"/>
</dbReference>
<dbReference type="Gene3D" id="1.20.5.170">
    <property type="match status" value="1"/>
</dbReference>
<dbReference type="Pfam" id="PF00170">
    <property type="entry name" value="bZIP_1"/>
    <property type="match status" value="1"/>
</dbReference>
<evidence type="ECO:0000256" key="2">
    <source>
        <dbReference type="ARBA" id="ARBA00004496"/>
    </source>
</evidence>
<dbReference type="STRING" id="97972.A0A2V1DNK5"/>
<evidence type="ECO:0000259" key="6">
    <source>
        <dbReference type="PROSITE" id="PS50217"/>
    </source>
</evidence>
<dbReference type="PANTHER" id="PTHR40621:SF6">
    <property type="entry name" value="AP-1-LIKE TRANSCRIPTION FACTOR YAP1-RELATED"/>
    <property type="match status" value="1"/>
</dbReference>
<feature type="domain" description="BZIP" evidence="6">
    <location>
        <begin position="171"/>
        <end position="234"/>
    </location>
</feature>
<dbReference type="InterPro" id="IPR023167">
    <property type="entry name" value="Yap1_redox_dom_sf"/>
</dbReference>
<evidence type="ECO:0000313" key="8">
    <source>
        <dbReference type="Proteomes" id="UP000244855"/>
    </source>
</evidence>
<organism evidence="7 8">
    <name type="scientific">Periconia macrospinosa</name>
    <dbReference type="NCBI Taxonomy" id="97972"/>
    <lineage>
        <taxon>Eukaryota</taxon>
        <taxon>Fungi</taxon>
        <taxon>Dikarya</taxon>
        <taxon>Ascomycota</taxon>
        <taxon>Pezizomycotina</taxon>
        <taxon>Dothideomycetes</taxon>
        <taxon>Pleosporomycetidae</taxon>
        <taxon>Pleosporales</taxon>
        <taxon>Massarineae</taxon>
        <taxon>Periconiaceae</taxon>
        <taxon>Periconia</taxon>
    </lineage>
</organism>
<evidence type="ECO:0000313" key="7">
    <source>
        <dbReference type="EMBL" id="PVH99525.1"/>
    </source>
</evidence>
<dbReference type="PROSITE" id="PS00036">
    <property type="entry name" value="BZIP_BASIC"/>
    <property type="match status" value="1"/>
</dbReference>
<keyword evidence="8" id="KW-1185">Reference proteome</keyword>
<accession>A0A2V1DNK5</accession>
<feature type="compositionally biased region" description="Low complexity" evidence="5">
    <location>
        <begin position="381"/>
        <end position="402"/>
    </location>
</feature>
<feature type="compositionally biased region" description="Polar residues" evidence="5">
    <location>
        <begin position="316"/>
        <end position="328"/>
    </location>
</feature>
<dbReference type="SUPFAM" id="SSF111430">
    <property type="entry name" value="YAP1 redox domain"/>
    <property type="match status" value="1"/>
</dbReference>
<dbReference type="InterPro" id="IPR046347">
    <property type="entry name" value="bZIP_sf"/>
</dbReference>
<dbReference type="GO" id="GO:0000976">
    <property type="term" value="F:transcription cis-regulatory region binding"/>
    <property type="evidence" value="ECO:0007669"/>
    <property type="project" value="InterPro"/>
</dbReference>
<name>A0A2V1DNK5_9PLEO</name>
<feature type="compositionally biased region" description="Low complexity" evidence="5">
    <location>
        <begin position="295"/>
        <end position="315"/>
    </location>
</feature>
<reference evidence="7 8" key="1">
    <citation type="journal article" date="2018" name="Sci. Rep.">
        <title>Comparative genomics provides insights into the lifestyle and reveals functional heterogeneity of dark septate endophytic fungi.</title>
        <authorList>
            <person name="Knapp D.G."/>
            <person name="Nemeth J.B."/>
            <person name="Barry K."/>
            <person name="Hainaut M."/>
            <person name="Henrissat B."/>
            <person name="Johnson J."/>
            <person name="Kuo A."/>
            <person name="Lim J.H.P."/>
            <person name="Lipzen A."/>
            <person name="Nolan M."/>
            <person name="Ohm R.A."/>
            <person name="Tamas L."/>
            <person name="Grigoriev I.V."/>
            <person name="Spatafora J.W."/>
            <person name="Nagy L.G."/>
            <person name="Kovacs G.M."/>
        </authorList>
    </citation>
    <scope>NUCLEOTIDE SEQUENCE [LARGE SCALE GENOMIC DNA]</scope>
    <source>
        <strain evidence="7 8">DSE2036</strain>
    </source>
</reference>
<feature type="compositionally biased region" description="Basic and acidic residues" evidence="5">
    <location>
        <begin position="149"/>
        <end position="161"/>
    </location>
</feature>
<dbReference type="FunFam" id="1.20.5.170:FF:000067">
    <property type="entry name" value="BZIP transcription factor"/>
    <property type="match status" value="1"/>
</dbReference>
<dbReference type="OrthoDB" id="5380163at2759"/>
<dbReference type="GO" id="GO:0034599">
    <property type="term" value="P:cellular response to oxidative stress"/>
    <property type="evidence" value="ECO:0007669"/>
    <property type="project" value="UniProtKB-ARBA"/>
</dbReference>
<evidence type="ECO:0000256" key="5">
    <source>
        <dbReference type="SAM" id="MobiDB-lite"/>
    </source>
</evidence>
<dbReference type="GO" id="GO:0001228">
    <property type="term" value="F:DNA-binding transcription activator activity, RNA polymerase II-specific"/>
    <property type="evidence" value="ECO:0007669"/>
    <property type="project" value="TreeGrafter"/>
</dbReference>
<evidence type="ECO:0000256" key="3">
    <source>
        <dbReference type="ARBA" id="ARBA00023242"/>
    </source>
</evidence>
<dbReference type="GO" id="GO:0005737">
    <property type="term" value="C:cytoplasm"/>
    <property type="evidence" value="ECO:0007669"/>
    <property type="project" value="UniProtKB-SubCell"/>
</dbReference>
<dbReference type="Pfam" id="PF08601">
    <property type="entry name" value="PAP1"/>
    <property type="match status" value="1"/>
</dbReference>
<comment type="similarity">
    <text evidence="4">Belongs to the bZIP family. YAP subfamily.</text>
</comment>
<dbReference type="SUPFAM" id="SSF57959">
    <property type="entry name" value="Leucine zipper domain"/>
    <property type="match status" value="1"/>
</dbReference>
<feature type="region of interest" description="Disordered" evidence="5">
    <location>
        <begin position="284"/>
        <end position="417"/>
    </location>
</feature>
<dbReference type="EMBL" id="KZ805390">
    <property type="protein sequence ID" value="PVH99525.1"/>
    <property type="molecule type" value="Genomic_DNA"/>
</dbReference>
<dbReference type="InterPro" id="IPR004827">
    <property type="entry name" value="bZIP"/>
</dbReference>
<dbReference type="AlphaFoldDB" id="A0A2V1DNK5"/>
<dbReference type="Gene3D" id="1.10.238.100">
    <property type="entry name" value="YAP1 redox domain. Chain B"/>
    <property type="match status" value="1"/>
</dbReference>
<dbReference type="InterPro" id="IPR050936">
    <property type="entry name" value="AP-1-like"/>
</dbReference>
<evidence type="ECO:0000256" key="4">
    <source>
        <dbReference type="ARBA" id="ARBA00038132"/>
    </source>
</evidence>
<proteinExistence type="inferred from homology"/>
<dbReference type="GO" id="GO:0090575">
    <property type="term" value="C:RNA polymerase II transcription regulator complex"/>
    <property type="evidence" value="ECO:0007669"/>
    <property type="project" value="TreeGrafter"/>
</dbReference>